<dbReference type="InParanoid" id="M1DWU4"/>
<accession>M1DWU4</accession>
<feature type="compositionally biased region" description="Basic and acidic residues" evidence="1">
    <location>
        <begin position="48"/>
        <end position="64"/>
    </location>
</feature>
<name>M1DWU4_SOLTU</name>
<sequence length="123" mass="13968">MVADSTDMMSRYMTGVSKIVRKECRTTMLLHDMDISRLMVYAQQMEDEKLQDKNREVKRARTGDRNLSNAKFDGQGQPRFKQRFSDQGSSNASPRVNKDRVSNPIPQGGNSGGSYVNRSNCEK</sequence>
<dbReference type="PaxDb" id="4113-PGSC0003DMT400095675"/>
<feature type="compositionally biased region" description="Polar residues" evidence="1">
    <location>
        <begin position="113"/>
        <end position="123"/>
    </location>
</feature>
<dbReference type="HOGENOM" id="CLU_043741_4_0_1"/>
<feature type="region of interest" description="Disordered" evidence="1">
    <location>
        <begin position="48"/>
        <end position="123"/>
    </location>
</feature>
<evidence type="ECO:0000313" key="3">
    <source>
        <dbReference type="Proteomes" id="UP000011115"/>
    </source>
</evidence>
<evidence type="ECO:0000256" key="1">
    <source>
        <dbReference type="SAM" id="MobiDB-lite"/>
    </source>
</evidence>
<keyword evidence="3" id="KW-1185">Reference proteome</keyword>
<dbReference type="AlphaFoldDB" id="M1DWU4"/>
<protein>
    <submittedName>
        <fullName evidence="2">Gag-pol polyprotein</fullName>
    </submittedName>
</protein>
<feature type="compositionally biased region" description="Polar residues" evidence="1">
    <location>
        <begin position="85"/>
        <end position="94"/>
    </location>
</feature>
<evidence type="ECO:0000313" key="2">
    <source>
        <dbReference type="EnsemblPlants" id="PGSC0003DMT400095675"/>
    </source>
</evidence>
<dbReference type="Proteomes" id="UP000011115">
    <property type="component" value="Unassembled WGS sequence"/>
</dbReference>
<proteinExistence type="predicted"/>
<reference evidence="2" key="2">
    <citation type="submission" date="2015-06" db="UniProtKB">
        <authorList>
            <consortium name="EnsemblPlants"/>
        </authorList>
    </citation>
    <scope>IDENTIFICATION</scope>
    <source>
        <strain evidence="2">DM1-3 516 R44</strain>
    </source>
</reference>
<dbReference type="EnsemblPlants" id="PGSC0003DMT400095675">
    <property type="protein sequence ID" value="PGSC0003DMT400095675"/>
    <property type="gene ID" value="PGSC0003DMG400045246"/>
</dbReference>
<dbReference type="Gramene" id="PGSC0003DMT400095675">
    <property type="protein sequence ID" value="PGSC0003DMT400095675"/>
    <property type="gene ID" value="PGSC0003DMG400045246"/>
</dbReference>
<organism evidence="2 3">
    <name type="scientific">Solanum tuberosum</name>
    <name type="common">Potato</name>
    <dbReference type="NCBI Taxonomy" id="4113"/>
    <lineage>
        <taxon>Eukaryota</taxon>
        <taxon>Viridiplantae</taxon>
        <taxon>Streptophyta</taxon>
        <taxon>Embryophyta</taxon>
        <taxon>Tracheophyta</taxon>
        <taxon>Spermatophyta</taxon>
        <taxon>Magnoliopsida</taxon>
        <taxon>eudicotyledons</taxon>
        <taxon>Gunneridae</taxon>
        <taxon>Pentapetalae</taxon>
        <taxon>asterids</taxon>
        <taxon>lamiids</taxon>
        <taxon>Solanales</taxon>
        <taxon>Solanaceae</taxon>
        <taxon>Solanoideae</taxon>
        <taxon>Solaneae</taxon>
        <taxon>Solanum</taxon>
    </lineage>
</organism>
<reference evidence="3" key="1">
    <citation type="journal article" date="2011" name="Nature">
        <title>Genome sequence and analysis of the tuber crop potato.</title>
        <authorList>
            <consortium name="The Potato Genome Sequencing Consortium"/>
        </authorList>
    </citation>
    <scope>NUCLEOTIDE SEQUENCE [LARGE SCALE GENOMIC DNA]</scope>
    <source>
        <strain evidence="3">cv. DM1-3 516 R44</strain>
    </source>
</reference>